<dbReference type="Pfam" id="PF02518">
    <property type="entry name" value="HATPase_c"/>
    <property type="match status" value="1"/>
</dbReference>
<evidence type="ECO:0000256" key="3">
    <source>
        <dbReference type="ARBA" id="ARBA00012438"/>
    </source>
</evidence>
<protein>
    <recommendedName>
        <fullName evidence="3">histidine kinase</fullName>
        <ecNumber evidence="3">2.7.13.3</ecNumber>
    </recommendedName>
</protein>
<comment type="subcellular location">
    <subcellularLocation>
        <location evidence="2">Cell membrane</location>
        <topology evidence="2">Multi-pass membrane protein</topology>
    </subcellularLocation>
</comment>
<organism evidence="10 11">
    <name type="scientific">Candidatus Synechococcus spongiarum 15L</name>
    <dbReference type="NCBI Taxonomy" id="1608419"/>
    <lineage>
        <taxon>Bacteria</taxon>
        <taxon>Bacillati</taxon>
        <taxon>Cyanobacteriota</taxon>
        <taxon>Cyanophyceae</taxon>
        <taxon>Synechococcales</taxon>
        <taxon>Synechococcaceae</taxon>
        <taxon>Synechococcus</taxon>
    </lineage>
</organism>
<evidence type="ECO:0000256" key="7">
    <source>
        <dbReference type="ARBA" id="ARBA00022777"/>
    </source>
</evidence>
<comment type="caution">
    <text evidence="10">The sequence shown here is derived from an EMBL/GenBank/DDBJ whole genome shotgun (WGS) entry which is preliminary data.</text>
</comment>
<evidence type="ECO:0000259" key="9">
    <source>
        <dbReference type="PROSITE" id="PS50109"/>
    </source>
</evidence>
<dbReference type="InterPro" id="IPR036890">
    <property type="entry name" value="HATPase_C_sf"/>
</dbReference>
<dbReference type="AlphaFoldDB" id="A0A0G8AVS9"/>
<evidence type="ECO:0000256" key="6">
    <source>
        <dbReference type="ARBA" id="ARBA00022679"/>
    </source>
</evidence>
<dbReference type="Pfam" id="PF00512">
    <property type="entry name" value="HisKA"/>
    <property type="match status" value="1"/>
</dbReference>
<dbReference type="InterPro" id="IPR003661">
    <property type="entry name" value="HisK_dim/P_dom"/>
</dbReference>
<dbReference type="Gene3D" id="1.10.287.130">
    <property type="match status" value="1"/>
</dbReference>
<dbReference type="PROSITE" id="PS50109">
    <property type="entry name" value="HIS_KIN"/>
    <property type="match status" value="1"/>
</dbReference>
<evidence type="ECO:0000256" key="4">
    <source>
        <dbReference type="ARBA" id="ARBA00022475"/>
    </source>
</evidence>
<dbReference type="Proteomes" id="UP000035037">
    <property type="component" value="Unassembled WGS sequence"/>
</dbReference>
<dbReference type="CDD" id="cd00075">
    <property type="entry name" value="HATPase"/>
    <property type="match status" value="1"/>
</dbReference>
<evidence type="ECO:0000256" key="2">
    <source>
        <dbReference type="ARBA" id="ARBA00004651"/>
    </source>
</evidence>
<comment type="catalytic activity">
    <reaction evidence="1">
        <text>ATP + protein L-histidine = ADP + protein N-phospho-L-histidine.</text>
        <dbReference type="EC" id="2.7.13.3"/>
    </reaction>
</comment>
<dbReference type="InterPro" id="IPR036097">
    <property type="entry name" value="HisK_dim/P_sf"/>
</dbReference>
<keyword evidence="4" id="KW-1003">Cell membrane</keyword>
<evidence type="ECO:0000313" key="10">
    <source>
        <dbReference type="EMBL" id="KKZ13316.1"/>
    </source>
</evidence>
<dbReference type="InterPro" id="IPR005467">
    <property type="entry name" value="His_kinase_dom"/>
</dbReference>
<sequence length="388" mass="42776">MALGVSADYRSLAQHLLESFASGGELRCLAVYMALSDASGLLRLEAVACWPAGLQRLPESLGDPALQVPEQGRRWLPLRNGHHLLGALLVETAALAWPDSFSQQLGHLATALATARTLDLRCENTLLDLEHLRKQQAEQEHQLAALIHQMRNPLAALRTIAQLLRRRLDQDSEQHRLATSLLDEGQQLERYLKALEQLPRQRLSTELEQPRLLPPFRSSQVDGQLQERLPPLLRRARSSCEASGHPWHQPRDLPRWRGDVDAVAEILANLIENALRYAPSQAPIGLCWSTSTRTVQLLLWDGGPPIPELERERIFHQGQRGTAGAGHQGTGYGLSLGRQLALSLGGDLTLVTQPQLFCSEATPEGNGFLLTLPTSPQTIPTGATQTKP</sequence>
<dbReference type="CDD" id="cd00082">
    <property type="entry name" value="HisKA"/>
    <property type="match status" value="1"/>
</dbReference>
<evidence type="ECO:0000256" key="1">
    <source>
        <dbReference type="ARBA" id="ARBA00000085"/>
    </source>
</evidence>
<reference evidence="10 11" key="2">
    <citation type="submission" date="2015-05" db="EMBL/GenBank/DDBJ databases">
        <title>Lifestyle Evolution in Cyanobacterial Symbionts of Sponges.</title>
        <authorList>
            <person name="Burgsdorf I."/>
            <person name="Slaby B.M."/>
            <person name="Handley K.M."/>
            <person name="Haber M."/>
            <person name="Blom J."/>
            <person name="Marshall C.W."/>
            <person name="Gilbert J.A."/>
            <person name="Hentschel U."/>
            <person name="Steindler L."/>
        </authorList>
    </citation>
    <scope>NUCLEOTIDE SEQUENCE [LARGE SCALE GENOMIC DNA]</scope>
    <source>
        <strain evidence="10">15L</strain>
    </source>
</reference>
<dbReference type="EC" id="2.7.13.3" evidence="3"/>
<dbReference type="SUPFAM" id="SSF47384">
    <property type="entry name" value="Homodimeric domain of signal transducing histidine kinase"/>
    <property type="match status" value="1"/>
</dbReference>
<accession>A0A0G8AVS9</accession>
<keyword evidence="6" id="KW-0808">Transferase</keyword>
<dbReference type="STRING" id="431041.FLM9_1576"/>
<gene>
    <name evidence="10" type="ORF">TQ37_04490</name>
</gene>
<dbReference type="SMART" id="SM00387">
    <property type="entry name" value="HATPase_c"/>
    <property type="match status" value="1"/>
</dbReference>
<keyword evidence="5" id="KW-0597">Phosphoprotein</keyword>
<dbReference type="GO" id="GO:0005886">
    <property type="term" value="C:plasma membrane"/>
    <property type="evidence" value="ECO:0007669"/>
    <property type="project" value="UniProtKB-SubCell"/>
</dbReference>
<keyword evidence="7" id="KW-0418">Kinase</keyword>
<dbReference type="PANTHER" id="PTHR44936:SF9">
    <property type="entry name" value="SENSOR PROTEIN CREC"/>
    <property type="match status" value="1"/>
</dbReference>
<name>A0A0G8AVS9_9SYNE</name>
<evidence type="ECO:0000313" key="11">
    <source>
        <dbReference type="Proteomes" id="UP000035037"/>
    </source>
</evidence>
<keyword evidence="8" id="KW-0902">Two-component regulatory system</keyword>
<dbReference type="PANTHER" id="PTHR44936">
    <property type="entry name" value="SENSOR PROTEIN CREC"/>
    <property type="match status" value="1"/>
</dbReference>
<dbReference type="InterPro" id="IPR003594">
    <property type="entry name" value="HATPase_dom"/>
</dbReference>
<keyword evidence="4" id="KW-0472">Membrane</keyword>
<dbReference type="Gene3D" id="3.30.565.10">
    <property type="entry name" value="Histidine kinase-like ATPase, C-terminal domain"/>
    <property type="match status" value="1"/>
</dbReference>
<dbReference type="PATRIC" id="fig|1608419.3.peg.2446"/>
<evidence type="ECO:0000256" key="8">
    <source>
        <dbReference type="ARBA" id="ARBA00023012"/>
    </source>
</evidence>
<dbReference type="SUPFAM" id="SSF55874">
    <property type="entry name" value="ATPase domain of HSP90 chaperone/DNA topoisomerase II/histidine kinase"/>
    <property type="match status" value="1"/>
</dbReference>
<dbReference type="GO" id="GO:0000155">
    <property type="term" value="F:phosphorelay sensor kinase activity"/>
    <property type="evidence" value="ECO:0007669"/>
    <property type="project" value="InterPro"/>
</dbReference>
<proteinExistence type="predicted"/>
<reference evidence="10 11" key="1">
    <citation type="submission" date="2015-02" db="EMBL/GenBank/DDBJ databases">
        <authorList>
            <person name="Slaby B."/>
            <person name="Hentschel U."/>
        </authorList>
    </citation>
    <scope>NUCLEOTIDE SEQUENCE [LARGE SCALE GENOMIC DNA]</scope>
    <source>
        <strain evidence="10">15L</strain>
    </source>
</reference>
<dbReference type="InterPro" id="IPR050980">
    <property type="entry name" value="2C_sensor_his_kinase"/>
</dbReference>
<dbReference type="EMBL" id="JYFQ01000091">
    <property type="protein sequence ID" value="KKZ13316.1"/>
    <property type="molecule type" value="Genomic_DNA"/>
</dbReference>
<evidence type="ECO:0000256" key="5">
    <source>
        <dbReference type="ARBA" id="ARBA00022553"/>
    </source>
</evidence>
<feature type="domain" description="Histidine kinase" evidence="9">
    <location>
        <begin position="145"/>
        <end position="376"/>
    </location>
</feature>
<dbReference type="SMART" id="SM00388">
    <property type="entry name" value="HisKA"/>
    <property type="match status" value="1"/>
</dbReference>